<name>A0A2M7AN51_UNCKA</name>
<accession>A0A2M7AN51</accession>
<dbReference type="EMBL" id="PEWD01000054">
    <property type="protein sequence ID" value="PIU68794.1"/>
    <property type="molecule type" value="Genomic_DNA"/>
</dbReference>
<evidence type="ECO:0000256" key="4">
    <source>
        <dbReference type="ARBA" id="ARBA00022801"/>
    </source>
</evidence>
<evidence type="ECO:0000256" key="3">
    <source>
        <dbReference type="ARBA" id="ARBA00022723"/>
    </source>
</evidence>
<evidence type="ECO:0000313" key="8">
    <source>
        <dbReference type="Proteomes" id="UP000229916"/>
    </source>
</evidence>
<evidence type="ECO:0000259" key="6">
    <source>
        <dbReference type="Pfam" id="PF00293"/>
    </source>
</evidence>
<comment type="similarity">
    <text evidence="2">Belongs to the Nudix hydrolase family.</text>
</comment>
<comment type="cofactor">
    <cofactor evidence="1">
        <name>Mg(2+)</name>
        <dbReference type="ChEBI" id="CHEBI:18420"/>
    </cofactor>
</comment>
<evidence type="ECO:0000256" key="5">
    <source>
        <dbReference type="ARBA" id="ARBA00022842"/>
    </source>
</evidence>
<dbReference type="SUPFAM" id="SSF55811">
    <property type="entry name" value="Nudix"/>
    <property type="match status" value="1"/>
</dbReference>
<dbReference type="InterPro" id="IPR000086">
    <property type="entry name" value="NUDIX_hydrolase_dom"/>
</dbReference>
<dbReference type="GO" id="GO:0005737">
    <property type="term" value="C:cytoplasm"/>
    <property type="evidence" value="ECO:0007669"/>
    <property type="project" value="TreeGrafter"/>
</dbReference>
<evidence type="ECO:0000313" key="7">
    <source>
        <dbReference type="EMBL" id="PIU68794.1"/>
    </source>
</evidence>
<keyword evidence="3" id="KW-0479">Metal-binding</keyword>
<dbReference type="InterPro" id="IPR015797">
    <property type="entry name" value="NUDIX_hydrolase-like_dom_sf"/>
</dbReference>
<comment type="caution">
    <text evidence="7">The sequence shown here is derived from an EMBL/GenBank/DDBJ whole genome shotgun (WGS) entry which is preliminary data.</text>
</comment>
<organism evidence="7 8">
    <name type="scientific">candidate division WWE3 bacterium CG06_land_8_20_14_3_00_42_16</name>
    <dbReference type="NCBI Taxonomy" id="1975083"/>
    <lineage>
        <taxon>Bacteria</taxon>
        <taxon>Katanobacteria</taxon>
    </lineage>
</organism>
<feature type="domain" description="Nudix hydrolase" evidence="6">
    <location>
        <begin position="5"/>
        <end position="68"/>
    </location>
</feature>
<dbReference type="PANTHER" id="PTHR43758:SF2">
    <property type="entry name" value="OXIDIZED PURINE NUCLEOSIDE TRIPHOSPHATE HYDROLASE"/>
    <property type="match status" value="1"/>
</dbReference>
<evidence type="ECO:0000256" key="1">
    <source>
        <dbReference type="ARBA" id="ARBA00001946"/>
    </source>
</evidence>
<dbReference type="GO" id="GO:0046872">
    <property type="term" value="F:metal ion binding"/>
    <property type="evidence" value="ECO:0007669"/>
    <property type="project" value="UniProtKB-KW"/>
</dbReference>
<dbReference type="Gene3D" id="3.90.79.10">
    <property type="entry name" value="Nucleoside Triphosphate Pyrophosphohydrolase"/>
    <property type="match status" value="1"/>
</dbReference>
<dbReference type="PANTHER" id="PTHR43758">
    <property type="entry name" value="7,8-DIHYDRO-8-OXOGUANINE TRIPHOSPHATASE"/>
    <property type="match status" value="1"/>
</dbReference>
<dbReference type="AlphaFoldDB" id="A0A2M7AN51"/>
<dbReference type="Pfam" id="PF00293">
    <property type="entry name" value="NUDIX"/>
    <property type="match status" value="1"/>
</dbReference>
<dbReference type="GO" id="GO:0042262">
    <property type="term" value="P:DNA protection"/>
    <property type="evidence" value="ECO:0007669"/>
    <property type="project" value="TreeGrafter"/>
</dbReference>
<gene>
    <name evidence="7" type="ORF">COS81_02590</name>
</gene>
<sequence length="73" mass="8001">MNDRTVCFLVKKESGAKTEICLGFKKRGFGKGLWVGIGGKVGDKVAEKIEEAAAREVKEEIGVEKVHVFLAQH</sequence>
<evidence type="ECO:0000256" key="2">
    <source>
        <dbReference type="ARBA" id="ARBA00005582"/>
    </source>
</evidence>
<reference evidence="8" key="1">
    <citation type="submission" date="2017-09" db="EMBL/GenBank/DDBJ databases">
        <title>Depth-based differentiation of microbial function through sediment-hosted aquifers and enrichment of novel symbionts in the deep terrestrial subsurface.</title>
        <authorList>
            <person name="Probst A.J."/>
            <person name="Ladd B."/>
            <person name="Jarett J.K."/>
            <person name="Geller-Mcgrath D.E."/>
            <person name="Sieber C.M.K."/>
            <person name="Emerson J.B."/>
            <person name="Anantharaman K."/>
            <person name="Thomas B.C."/>
            <person name="Malmstrom R."/>
            <person name="Stieglmeier M."/>
            <person name="Klingl A."/>
            <person name="Woyke T."/>
            <person name="Ryan C.M."/>
            <person name="Banfield J.F."/>
        </authorList>
    </citation>
    <scope>NUCLEOTIDE SEQUENCE [LARGE SCALE GENOMIC DNA]</scope>
</reference>
<protein>
    <recommendedName>
        <fullName evidence="6">Nudix hydrolase domain-containing protein</fullName>
    </recommendedName>
</protein>
<proteinExistence type="inferred from homology"/>
<keyword evidence="5" id="KW-0460">Magnesium</keyword>
<dbReference type="GO" id="GO:0008413">
    <property type="term" value="F:8-oxo-7,8-dihydroguanosine triphosphate pyrophosphatase activity"/>
    <property type="evidence" value="ECO:0007669"/>
    <property type="project" value="TreeGrafter"/>
</dbReference>
<dbReference type="Proteomes" id="UP000229916">
    <property type="component" value="Unassembled WGS sequence"/>
</dbReference>
<keyword evidence="4" id="KW-0378">Hydrolase</keyword>